<dbReference type="Gene3D" id="2.40.40.10">
    <property type="entry name" value="RlpA-like domain"/>
    <property type="match status" value="1"/>
</dbReference>
<sequence>MATAGLSEGLFEKGAAYGGCYEVRCVEEQRYCLPRTSIVLTVTNFRAPNDGLSVGAGGLCNPPTTTS</sequence>
<dbReference type="SUPFAM" id="SSF50685">
    <property type="entry name" value="Barwin-like endoglucanases"/>
    <property type="match status" value="1"/>
</dbReference>
<dbReference type="InterPro" id="IPR036908">
    <property type="entry name" value="RlpA-like_sf"/>
</dbReference>
<proteinExistence type="predicted"/>
<reference evidence="2 3" key="1">
    <citation type="submission" date="2023-10" db="EMBL/GenBank/DDBJ databases">
        <title>Chromosome-scale genome assembly provides insights into flower coloration mechanisms of Canna indica.</title>
        <authorList>
            <person name="Li C."/>
        </authorList>
    </citation>
    <scope>NUCLEOTIDE SEQUENCE [LARGE SCALE GENOMIC DNA]</scope>
    <source>
        <tissue evidence="2">Flower</tissue>
    </source>
</reference>
<accession>A0AAQ3QCJ2</accession>
<dbReference type="PROSITE" id="PS50842">
    <property type="entry name" value="EXPANSIN_EG45"/>
    <property type="match status" value="1"/>
</dbReference>
<name>A0AAQ3QCJ2_9LILI</name>
<protein>
    <recommendedName>
        <fullName evidence="1">Expansin-like EG45 domain-containing protein</fullName>
    </recommendedName>
</protein>
<evidence type="ECO:0000313" key="3">
    <source>
        <dbReference type="Proteomes" id="UP001327560"/>
    </source>
</evidence>
<dbReference type="InterPro" id="IPR002963">
    <property type="entry name" value="Expansin"/>
</dbReference>
<dbReference type="InterPro" id="IPR007112">
    <property type="entry name" value="Expansin/allergen_DPBB_dom"/>
</dbReference>
<dbReference type="EMBL" id="CP136893">
    <property type="protein sequence ID" value="WOL05879.1"/>
    <property type="molecule type" value="Genomic_DNA"/>
</dbReference>
<feature type="domain" description="Expansin-like EG45" evidence="1">
    <location>
        <begin position="1"/>
        <end position="67"/>
    </location>
</feature>
<dbReference type="SMART" id="SM00837">
    <property type="entry name" value="DPBB_1"/>
    <property type="match status" value="1"/>
</dbReference>
<evidence type="ECO:0000259" key="1">
    <source>
        <dbReference type="PROSITE" id="PS50842"/>
    </source>
</evidence>
<keyword evidence="3" id="KW-1185">Reference proteome</keyword>
<organism evidence="2 3">
    <name type="scientific">Canna indica</name>
    <name type="common">Indian-shot</name>
    <dbReference type="NCBI Taxonomy" id="4628"/>
    <lineage>
        <taxon>Eukaryota</taxon>
        <taxon>Viridiplantae</taxon>
        <taxon>Streptophyta</taxon>
        <taxon>Embryophyta</taxon>
        <taxon>Tracheophyta</taxon>
        <taxon>Spermatophyta</taxon>
        <taxon>Magnoliopsida</taxon>
        <taxon>Liliopsida</taxon>
        <taxon>Zingiberales</taxon>
        <taxon>Cannaceae</taxon>
        <taxon>Canna</taxon>
    </lineage>
</organism>
<dbReference type="AlphaFoldDB" id="A0AAQ3QCJ2"/>
<dbReference type="PANTHER" id="PTHR31867">
    <property type="entry name" value="EXPANSIN-A15"/>
    <property type="match status" value="1"/>
</dbReference>
<dbReference type="GO" id="GO:0009664">
    <property type="term" value="P:plant-type cell wall organization"/>
    <property type="evidence" value="ECO:0007669"/>
    <property type="project" value="InterPro"/>
</dbReference>
<gene>
    <name evidence="2" type="ORF">Cni_G14610</name>
</gene>
<evidence type="ECO:0000313" key="2">
    <source>
        <dbReference type="EMBL" id="WOL05879.1"/>
    </source>
</evidence>
<dbReference type="Proteomes" id="UP001327560">
    <property type="component" value="Chromosome 4"/>
</dbReference>